<keyword evidence="3" id="KW-1185">Reference proteome</keyword>
<evidence type="ECO:0000313" key="3">
    <source>
        <dbReference type="Proteomes" id="UP001234989"/>
    </source>
</evidence>
<organism evidence="2 3">
    <name type="scientific">Solanum verrucosum</name>
    <dbReference type="NCBI Taxonomy" id="315347"/>
    <lineage>
        <taxon>Eukaryota</taxon>
        <taxon>Viridiplantae</taxon>
        <taxon>Streptophyta</taxon>
        <taxon>Embryophyta</taxon>
        <taxon>Tracheophyta</taxon>
        <taxon>Spermatophyta</taxon>
        <taxon>Magnoliopsida</taxon>
        <taxon>eudicotyledons</taxon>
        <taxon>Gunneridae</taxon>
        <taxon>Pentapetalae</taxon>
        <taxon>asterids</taxon>
        <taxon>lamiids</taxon>
        <taxon>Solanales</taxon>
        <taxon>Solanaceae</taxon>
        <taxon>Solanoideae</taxon>
        <taxon>Solaneae</taxon>
        <taxon>Solanum</taxon>
    </lineage>
</organism>
<feature type="region of interest" description="Disordered" evidence="1">
    <location>
        <begin position="1"/>
        <end position="120"/>
    </location>
</feature>
<name>A0AAF0UFU5_SOLVR</name>
<accession>A0AAF0UFU5</accession>
<dbReference type="EMBL" id="CP133620">
    <property type="protein sequence ID" value="WMV45428.1"/>
    <property type="molecule type" value="Genomic_DNA"/>
</dbReference>
<feature type="compositionally biased region" description="Polar residues" evidence="1">
    <location>
        <begin position="88"/>
        <end position="105"/>
    </location>
</feature>
<gene>
    <name evidence="2" type="ORF">MTR67_038813</name>
</gene>
<dbReference type="PANTHER" id="PTHR48302:SF2">
    <property type="entry name" value="DUF1985 DOMAIN-CONTAINING PROTEIN"/>
    <property type="match status" value="1"/>
</dbReference>
<dbReference type="Proteomes" id="UP001234989">
    <property type="component" value="Chromosome 9"/>
</dbReference>
<feature type="compositionally biased region" description="Polar residues" evidence="1">
    <location>
        <begin position="34"/>
        <end position="43"/>
    </location>
</feature>
<evidence type="ECO:0000256" key="1">
    <source>
        <dbReference type="SAM" id="MobiDB-lite"/>
    </source>
</evidence>
<protein>
    <submittedName>
        <fullName evidence="2">Uncharacterized protein</fullName>
    </submittedName>
</protein>
<sequence>NACSNIVPTPEQLATFDLPEDEHDPPSSPTTTSINPKIVQSNDIADFDDFSTRPPEQLLRRSSRVSDTSSPPPPKRRKKVDTPKTKVSEPSQPDQSNVSLNQSFPISDGPPTPTANVHGSADAQKVNYVIPDIEELKDHLKNYVDKKFEELVILIKEKHSQLMLTRHKENNKVDPQSSNKQPSSHIRTDFADAVGVADFEVGVSVNEGGHQVNVNAEDDEEHQAPQALNEVNMDEDGADTVQHNIRHYMPFRIKVDTSDSSTSTTISPSTQAAIDALVSDLGKVLIPAKPLCVYNPQDLTGSRDLLSDS</sequence>
<proteinExistence type="predicted"/>
<dbReference type="PANTHER" id="PTHR48302">
    <property type="entry name" value="ULP1 PROTEASE FAMILY, C-TERMINAL CATALYTIC DOMAIN CONTAINING PROTEIN"/>
    <property type="match status" value="1"/>
</dbReference>
<feature type="non-terminal residue" evidence="2">
    <location>
        <position position="1"/>
    </location>
</feature>
<dbReference type="AlphaFoldDB" id="A0AAF0UFU5"/>
<evidence type="ECO:0000313" key="2">
    <source>
        <dbReference type="EMBL" id="WMV45428.1"/>
    </source>
</evidence>
<reference evidence="2" key="1">
    <citation type="submission" date="2023-08" db="EMBL/GenBank/DDBJ databases">
        <title>A de novo genome assembly of Solanum verrucosum Schlechtendal, a Mexican diploid species geographically isolated from the other diploid A-genome species in potato relatives.</title>
        <authorList>
            <person name="Hosaka K."/>
        </authorList>
    </citation>
    <scope>NUCLEOTIDE SEQUENCE</scope>
    <source>
        <tissue evidence="2">Young leaves</tissue>
    </source>
</reference>